<keyword evidence="3" id="KW-1185">Reference proteome</keyword>
<organism evidence="2 3">
    <name type="scientific">Mucilaginibacter myungsuensis</name>
    <dbReference type="NCBI Taxonomy" id="649104"/>
    <lineage>
        <taxon>Bacteria</taxon>
        <taxon>Pseudomonadati</taxon>
        <taxon>Bacteroidota</taxon>
        <taxon>Sphingobacteriia</taxon>
        <taxon>Sphingobacteriales</taxon>
        <taxon>Sphingobacteriaceae</taxon>
        <taxon>Mucilaginibacter</taxon>
    </lineage>
</organism>
<evidence type="ECO:0000313" key="3">
    <source>
        <dbReference type="Proteomes" id="UP000622475"/>
    </source>
</evidence>
<evidence type="ECO:0000256" key="1">
    <source>
        <dbReference type="SAM" id="SignalP"/>
    </source>
</evidence>
<feature type="signal peptide" evidence="1">
    <location>
        <begin position="1"/>
        <end position="19"/>
    </location>
</feature>
<sequence>MRYKLIVAPIALLFAYACNVLQPGGIKQGVSGYIYLRTGNQMPSFDRPSSKGRGVSREVFFYTPASFSDVSGSSPLFSGVNTKLILRVKSDNKGFFKAKLPAGNYSMFVKEGHSFFGSISDGNGIINPVTVDQNTITKHDLTITANAAY</sequence>
<gene>
    <name evidence="2" type="ORF">IRJ16_19955</name>
</gene>
<reference evidence="2" key="1">
    <citation type="submission" date="2020-10" db="EMBL/GenBank/DDBJ databases">
        <title>Mucilaginibacter mali sp. nov., isolated from rhizosphere soil of apple orchard.</title>
        <authorList>
            <person name="Lee J.-S."/>
            <person name="Kim H.S."/>
            <person name="Kim J.-S."/>
        </authorList>
    </citation>
    <scope>NUCLEOTIDE SEQUENCE</scope>
    <source>
        <strain evidence="2">KCTC 22746</strain>
    </source>
</reference>
<dbReference type="EMBL" id="JADFFL010000010">
    <property type="protein sequence ID" value="MBE9664166.1"/>
    <property type="molecule type" value="Genomic_DNA"/>
</dbReference>
<comment type="caution">
    <text evidence="2">The sequence shown here is derived from an EMBL/GenBank/DDBJ whole genome shotgun (WGS) entry which is preliminary data.</text>
</comment>
<dbReference type="AlphaFoldDB" id="A0A929KYS3"/>
<name>A0A929KYS3_9SPHI</name>
<dbReference type="PROSITE" id="PS51257">
    <property type="entry name" value="PROKAR_LIPOPROTEIN"/>
    <property type="match status" value="1"/>
</dbReference>
<accession>A0A929KYS3</accession>
<dbReference type="RefSeq" id="WP_194113414.1">
    <property type="nucleotide sequence ID" value="NZ_JADFFL010000010.1"/>
</dbReference>
<dbReference type="Proteomes" id="UP000622475">
    <property type="component" value="Unassembled WGS sequence"/>
</dbReference>
<protein>
    <recommendedName>
        <fullName evidence="4">Carboxypeptidase regulatory-like domain-containing protein</fullName>
    </recommendedName>
</protein>
<evidence type="ECO:0008006" key="4">
    <source>
        <dbReference type="Google" id="ProtNLM"/>
    </source>
</evidence>
<keyword evidence="1" id="KW-0732">Signal</keyword>
<evidence type="ECO:0000313" key="2">
    <source>
        <dbReference type="EMBL" id="MBE9664166.1"/>
    </source>
</evidence>
<proteinExistence type="predicted"/>
<feature type="chain" id="PRO_5037818446" description="Carboxypeptidase regulatory-like domain-containing protein" evidence="1">
    <location>
        <begin position="20"/>
        <end position="149"/>
    </location>
</feature>